<protein>
    <recommendedName>
        <fullName evidence="7">Copper resistance protein C</fullName>
    </recommendedName>
</protein>
<dbReference type="GO" id="GO:0006825">
    <property type="term" value="P:copper ion transport"/>
    <property type="evidence" value="ECO:0007669"/>
    <property type="project" value="InterPro"/>
</dbReference>
<dbReference type="PANTHER" id="PTHR34820:SF4">
    <property type="entry name" value="INNER MEMBRANE PROTEIN YEBZ"/>
    <property type="match status" value="1"/>
</dbReference>
<dbReference type="GO" id="GO:0005886">
    <property type="term" value="C:plasma membrane"/>
    <property type="evidence" value="ECO:0007669"/>
    <property type="project" value="TreeGrafter"/>
</dbReference>
<feature type="signal peptide" evidence="8">
    <location>
        <begin position="1"/>
        <end position="26"/>
    </location>
</feature>
<feature type="domain" description="CopC" evidence="9">
    <location>
        <begin position="27"/>
        <end position="123"/>
    </location>
</feature>
<evidence type="ECO:0000259" key="9">
    <source>
        <dbReference type="Pfam" id="PF04234"/>
    </source>
</evidence>
<evidence type="ECO:0000313" key="11">
    <source>
        <dbReference type="Proteomes" id="UP000293154"/>
    </source>
</evidence>
<organism evidence="10 11">
    <name type="scientific">Limnobaculum zhutongyuii</name>
    <dbReference type="NCBI Taxonomy" id="2498113"/>
    <lineage>
        <taxon>Bacteria</taxon>
        <taxon>Pseudomonadati</taxon>
        <taxon>Pseudomonadota</taxon>
        <taxon>Gammaproteobacteria</taxon>
        <taxon>Enterobacterales</taxon>
        <taxon>Budviciaceae</taxon>
        <taxon>Limnobaculum</taxon>
    </lineage>
</organism>
<evidence type="ECO:0000256" key="6">
    <source>
        <dbReference type="ARBA" id="ARBA00023008"/>
    </source>
</evidence>
<dbReference type="Proteomes" id="UP000293154">
    <property type="component" value="Chromosome"/>
</dbReference>
<comment type="function">
    <text evidence="7">Involved in copper resistance.</text>
</comment>
<evidence type="ECO:0000256" key="7">
    <source>
        <dbReference type="RuleBase" id="RU369037"/>
    </source>
</evidence>
<dbReference type="Pfam" id="PF04234">
    <property type="entry name" value="CopC"/>
    <property type="match status" value="1"/>
</dbReference>
<evidence type="ECO:0000256" key="2">
    <source>
        <dbReference type="ARBA" id="ARBA00010509"/>
    </source>
</evidence>
<dbReference type="OrthoDB" id="9796814at2"/>
<evidence type="ECO:0000256" key="5">
    <source>
        <dbReference type="ARBA" id="ARBA00022764"/>
    </source>
</evidence>
<dbReference type="InterPro" id="IPR032694">
    <property type="entry name" value="CopC/D"/>
</dbReference>
<evidence type="ECO:0000256" key="8">
    <source>
        <dbReference type="SAM" id="SignalP"/>
    </source>
</evidence>
<name>A0A411WKY7_9GAMM</name>
<evidence type="ECO:0000256" key="1">
    <source>
        <dbReference type="ARBA" id="ARBA00004418"/>
    </source>
</evidence>
<dbReference type="EMBL" id="CP034752">
    <property type="protein sequence ID" value="QBH96893.1"/>
    <property type="molecule type" value="Genomic_DNA"/>
</dbReference>
<feature type="chain" id="PRO_5018978591" description="Copper resistance protein C" evidence="8">
    <location>
        <begin position="27"/>
        <end position="126"/>
    </location>
</feature>
<keyword evidence="6 7" id="KW-0186">Copper</keyword>
<dbReference type="PANTHER" id="PTHR34820">
    <property type="entry name" value="INNER MEMBRANE PROTEIN YEBZ"/>
    <property type="match status" value="1"/>
</dbReference>
<sequence>MFLRLPHLLTFLLVILFSLTSPSVLAHAHLKQQMPAAESSLTTSPKEISLTYSENIEVKFSKIELLDSNNKVIPIDNLLLDATNSARLIAPLKTSLSAGQYTVNWHVVSVDGHKTKGKFQFMVKPD</sequence>
<dbReference type="InterPro" id="IPR047685">
    <property type="entry name" value="CopC-like"/>
</dbReference>
<keyword evidence="4 7" id="KW-0732">Signal</keyword>
<dbReference type="NCBIfam" id="NF033814">
    <property type="entry name" value="copper_CopC"/>
    <property type="match status" value="1"/>
</dbReference>
<reference evidence="10 11" key="1">
    <citation type="submission" date="2019-03" db="EMBL/GenBank/DDBJ databases">
        <title>Pragia sp. nov. isolated from the gut tract of Carduelis flavirostris.</title>
        <authorList>
            <person name="Ge Y."/>
        </authorList>
    </citation>
    <scope>NUCLEOTIDE SEQUENCE [LARGE SCALE GENOMIC DNA]</scope>
    <source>
        <strain evidence="10 11">CF-458</strain>
    </source>
</reference>
<gene>
    <name evidence="10" type="ORF">EKN56_11080</name>
</gene>
<dbReference type="RefSeq" id="WP_130591836.1">
    <property type="nucleotide sequence ID" value="NZ_CP034752.1"/>
</dbReference>
<proteinExistence type="inferred from homology"/>
<dbReference type="Gene3D" id="2.60.40.1220">
    <property type="match status" value="1"/>
</dbReference>
<evidence type="ECO:0000256" key="4">
    <source>
        <dbReference type="ARBA" id="ARBA00022729"/>
    </source>
</evidence>
<dbReference type="SUPFAM" id="SSF81296">
    <property type="entry name" value="E set domains"/>
    <property type="match status" value="1"/>
</dbReference>
<dbReference type="GO" id="GO:0042597">
    <property type="term" value="C:periplasmic space"/>
    <property type="evidence" value="ECO:0007669"/>
    <property type="project" value="UniProtKB-SubCell"/>
</dbReference>
<evidence type="ECO:0000256" key="3">
    <source>
        <dbReference type="ARBA" id="ARBA00022723"/>
    </source>
</evidence>
<dbReference type="InterPro" id="IPR014756">
    <property type="entry name" value="Ig_E-set"/>
</dbReference>
<keyword evidence="3 7" id="KW-0479">Metal-binding</keyword>
<dbReference type="AlphaFoldDB" id="A0A411WKY7"/>
<dbReference type="InterPro" id="IPR014755">
    <property type="entry name" value="Cu-Rt/internalin_Ig-like"/>
</dbReference>
<accession>A0A411WKY7</accession>
<dbReference type="InterPro" id="IPR007348">
    <property type="entry name" value="CopC_dom"/>
</dbReference>
<comment type="subcellular location">
    <subcellularLocation>
        <location evidence="1 7">Periplasm</location>
    </subcellularLocation>
</comment>
<dbReference type="GO" id="GO:0005507">
    <property type="term" value="F:copper ion binding"/>
    <property type="evidence" value="ECO:0007669"/>
    <property type="project" value="UniProtKB-UniRule"/>
</dbReference>
<evidence type="ECO:0000313" key="10">
    <source>
        <dbReference type="EMBL" id="QBH96893.1"/>
    </source>
</evidence>
<keyword evidence="5 7" id="KW-0574">Periplasm</keyword>
<keyword evidence="11" id="KW-1185">Reference proteome</keyword>
<comment type="similarity">
    <text evidence="2 7">Belongs to the CopC family.</text>
</comment>
<dbReference type="GO" id="GO:0046688">
    <property type="term" value="P:response to copper ion"/>
    <property type="evidence" value="ECO:0007669"/>
    <property type="project" value="UniProtKB-UniRule"/>
</dbReference>
<dbReference type="KEGG" id="prag:EKN56_11080"/>